<dbReference type="EMBL" id="CAXDID020000007">
    <property type="protein sequence ID" value="CAL5977070.1"/>
    <property type="molecule type" value="Genomic_DNA"/>
</dbReference>
<keyword evidence="1" id="KW-0472">Membrane</keyword>
<dbReference type="AlphaFoldDB" id="A0AA86QYV9"/>
<keyword evidence="1 2" id="KW-0812">Transmembrane</keyword>
<protein>
    <submittedName>
        <fullName evidence="2">Transmembrane domain-containing protein</fullName>
    </submittedName>
    <submittedName>
        <fullName evidence="3">Transmembrane_domain-containing protein</fullName>
    </submittedName>
</protein>
<evidence type="ECO:0000256" key="1">
    <source>
        <dbReference type="SAM" id="Phobius"/>
    </source>
</evidence>
<comment type="caution">
    <text evidence="2">The sequence shown here is derived from an EMBL/GenBank/DDBJ whole genome shotgun (WGS) entry which is preliminary data.</text>
</comment>
<feature type="transmembrane region" description="Helical" evidence="1">
    <location>
        <begin position="190"/>
        <end position="214"/>
    </location>
</feature>
<feature type="transmembrane region" description="Helical" evidence="1">
    <location>
        <begin position="403"/>
        <end position="424"/>
    </location>
</feature>
<name>A0AA86QYV9_9EUKA</name>
<organism evidence="2">
    <name type="scientific">Hexamita inflata</name>
    <dbReference type="NCBI Taxonomy" id="28002"/>
    <lineage>
        <taxon>Eukaryota</taxon>
        <taxon>Metamonada</taxon>
        <taxon>Diplomonadida</taxon>
        <taxon>Hexamitidae</taxon>
        <taxon>Hexamitinae</taxon>
        <taxon>Hexamita</taxon>
    </lineage>
</organism>
<sequence>MQSAIQAAAQITEADKKPVEPLEPVERDYSELIKTKLTDYALTTNQVSLLFKLSLPLFLSFVVESFGDYIIYYFESLHFDSFFEYQLGYESYVQIFKQIQLYFTYIFCFSYVDSISQPNTDLVRLISNDYYRVQILSCVIFALISGIVTSQFKQSKTFFVSFVVKAVFTPLTNIYLNAQIPFFMSENRRLISFSIPIVKSVVTVCVTVFIYSFFNGKTMTVNWPSIIGVIVGYGVVALWIMWILRGKTKFGVRNLTVHAIVADTFKITIEEVKSTFKLMVKYGHALLMNFPKVIMWASFSMAHKAMKEFYVNNPTEIKEQEVHLFSCLMVTEIAVNIAQAFLYPFFLVSSHGKEAKQYMRRISTALFSIIVSFVSGFIIYLIFSNLSVVDVFTVSITALDYKLSLLKMFIAAILLSMSEFNVIYAIIQKQYILFIFVGAAQLLELFWGIDHLKEVQTPQYWELIFYTMLTQAICGAIIFIGCTLHDAILGNQSKGKKKHRKSSTASEHK</sequence>
<reference evidence="3 4" key="2">
    <citation type="submission" date="2024-07" db="EMBL/GenBank/DDBJ databases">
        <authorList>
            <person name="Akdeniz Z."/>
        </authorList>
    </citation>
    <scope>NUCLEOTIDE SEQUENCE [LARGE SCALE GENOMIC DNA]</scope>
</reference>
<feature type="transmembrane region" description="Helical" evidence="1">
    <location>
        <begin position="133"/>
        <end position="152"/>
    </location>
</feature>
<accession>A0AA86QYV9</accession>
<feature type="transmembrane region" description="Helical" evidence="1">
    <location>
        <begin position="158"/>
        <end position="178"/>
    </location>
</feature>
<keyword evidence="1" id="KW-1133">Transmembrane helix</keyword>
<evidence type="ECO:0000313" key="4">
    <source>
        <dbReference type="Proteomes" id="UP001642409"/>
    </source>
</evidence>
<evidence type="ECO:0000313" key="2">
    <source>
        <dbReference type="EMBL" id="CAI9962403.1"/>
    </source>
</evidence>
<feature type="transmembrane region" description="Helical" evidence="1">
    <location>
        <begin position="55"/>
        <end position="74"/>
    </location>
</feature>
<feature type="transmembrane region" description="Helical" evidence="1">
    <location>
        <begin position="431"/>
        <end position="449"/>
    </location>
</feature>
<keyword evidence="4" id="KW-1185">Reference proteome</keyword>
<feature type="transmembrane region" description="Helical" evidence="1">
    <location>
        <begin position="364"/>
        <end position="383"/>
    </location>
</feature>
<proteinExistence type="predicted"/>
<dbReference type="Proteomes" id="UP001642409">
    <property type="component" value="Unassembled WGS sequence"/>
</dbReference>
<reference evidence="2" key="1">
    <citation type="submission" date="2023-06" db="EMBL/GenBank/DDBJ databases">
        <authorList>
            <person name="Kurt Z."/>
        </authorList>
    </citation>
    <scope>NUCLEOTIDE SEQUENCE</scope>
</reference>
<gene>
    <name evidence="3" type="ORF">HINF_LOCUS4132</name>
    <name evidence="2" type="ORF">HINF_LOCUS50048</name>
</gene>
<feature type="transmembrane region" description="Helical" evidence="1">
    <location>
        <begin position="226"/>
        <end position="244"/>
    </location>
</feature>
<dbReference type="EMBL" id="CATOUU010000952">
    <property type="protein sequence ID" value="CAI9962403.1"/>
    <property type="molecule type" value="Genomic_DNA"/>
</dbReference>
<feature type="transmembrane region" description="Helical" evidence="1">
    <location>
        <begin position="469"/>
        <end position="490"/>
    </location>
</feature>
<feature type="transmembrane region" description="Helical" evidence="1">
    <location>
        <begin position="94"/>
        <end position="112"/>
    </location>
</feature>
<evidence type="ECO:0000313" key="3">
    <source>
        <dbReference type="EMBL" id="CAL5977070.1"/>
    </source>
</evidence>